<evidence type="ECO:0000313" key="1">
    <source>
        <dbReference type="EMBL" id="EKE27064.1"/>
    </source>
</evidence>
<comment type="caution">
    <text evidence="1">The sequence shown here is derived from an EMBL/GenBank/DDBJ whole genome shotgun (WGS) entry which is preliminary data.</text>
</comment>
<gene>
    <name evidence="1" type="ORF">ACD_4C00067G0006</name>
</gene>
<feature type="non-terminal residue" evidence="1">
    <location>
        <position position="1"/>
    </location>
</feature>
<sequence length="76" mass="8698">RDCHVILPRNDRQLDKIRSNYVALSGWRLTNITPPSASSKLGEELLITQQVTSTVQVEVKLYFSKFLNIISIILKK</sequence>
<proteinExistence type="predicted"/>
<organism evidence="1">
    <name type="scientific">uncultured bacterium</name>
    <name type="common">gcode 4</name>
    <dbReference type="NCBI Taxonomy" id="1234023"/>
    <lineage>
        <taxon>Bacteria</taxon>
        <taxon>environmental samples</taxon>
    </lineage>
</organism>
<reference evidence="1" key="1">
    <citation type="journal article" date="2012" name="Science">
        <title>Fermentation, hydrogen, and sulfur metabolism in multiple uncultivated bacterial phyla.</title>
        <authorList>
            <person name="Wrighton K.C."/>
            <person name="Thomas B.C."/>
            <person name="Sharon I."/>
            <person name="Miller C.S."/>
            <person name="Castelle C.J."/>
            <person name="VerBerkmoes N.C."/>
            <person name="Wilkins M.J."/>
            <person name="Hettich R.L."/>
            <person name="Lipton M.S."/>
            <person name="Williams K.H."/>
            <person name="Long P.E."/>
            <person name="Banfield J.F."/>
        </authorList>
    </citation>
    <scope>NUCLEOTIDE SEQUENCE [LARGE SCALE GENOMIC DNA]</scope>
</reference>
<accession>K2GAA6</accession>
<dbReference type="AlphaFoldDB" id="K2GAA6"/>
<dbReference type="EMBL" id="AMFJ01000583">
    <property type="protein sequence ID" value="EKE27064.1"/>
    <property type="molecule type" value="Genomic_DNA"/>
</dbReference>
<protein>
    <submittedName>
        <fullName evidence="1">Uncharacterized protein</fullName>
    </submittedName>
</protein>
<name>K2GAA6_9BACT</name>